<comment type="caution">
    <text evidence="2">The sequence shown here is derived from an EMBL/GenBank/DDBJ whole genome shotgun (WGS) entry which is preliminary data.</text>
</comment>
<feature type="region of interest" description="Disordered" evidence="1">
    <location>
        <begin position="99"/>
        <end position="155"/>
    </location>
</feature>
<organism evidence="2 3">
    <name type="scientific">Cloeon dipterum</name>
    <dbReference type="NCBI Taxonomy" id="197152"/>
    <lineage>
        <taxon>Eukaryota</taxon>
        <taxon>Metazoa</taxon>
        <taxon>Ecdysozoa</taxon>
        <taxon>Arthropoda</taxon>
        <taxon>Hexapoda</taxon>
        <taxon>Insecta</taxon>
        <taxon>Pterygota</taxon>
        <taxon>Palaeoptera</taxon>
        <taxon>Ephemeroptera</taxon>
        <taxon>Pisciforma</taxon>
        <taxon>Baetidae</taxon>
        <taxon>Cloeon</taxon>
    </lineage>
</organism>
<feature type="compositionally biased region" description="Basic and acidic residues" evidence="1">
    <location>
        <begin position="238"/>
        <end position="247"/>
    </location>
</feature>
<gene>
    <name evidence="2" type="ORF">CLODIP_2_CD08097</name>
</gene>
<reference evidence="2 3" key="1">
    <citation type="submission" date="2020-04" db="EMBL/GenBank/DDBJ databases">
        <authorList>
            <person name="Alioto T."/>
            <person name="Alioto T."/>
            <person name="Gomez Garrido J."/>
        </authorList>
    </citation>
    <scope>NUCLEOTIDE SEQUENCE [LARGE SCALE GENOMIC DNA]</scope>
</reference>
<name>A0A8S1CDC8_9INSE</name>
<dbReference type="EMBL" id="CADEPI010000036">
    <property type="protein sequence ID" value="CAB3368254.1"/>
    <property type="molecule type" value="Genomic_DNA"/>
</dbReference>
<protein>
    <submittedName>
        <fullName evidence="2">Uncharacterized protein</fullName>
    </submittedName>
</protein>
<proteinExistence type="predicted"/>
<accession>A0A8S1CDC8</accession>
<feature type="compositionally biased region" description="Polar residues" evidence="1">
    <location>
        <begin position="175"/>
        <end position="184"/>
    </location>
</feature>
<feature type="compositionally biased region" description="Pro residues" evidence="1">
    <location>
        <begin position="120"/>
        <end position="146"/>
    </location>
</feature>
<keyword evidence="3" id="KW-1185">Reference proteome</keyword>
<evidence type="ECO:0000313" key="2">
    <source>
        <dbReference type="EMBL" id="CAB3368254.1"/>
    </source>
</evidence>
<feature type="region of interest" description="Disordered" evidence="1">
    <location>
        <begin position="169"/>
        <end position="247"/>
    </location>
</feature>
<feature type="compositionally biased region" description="Polar residues" evidence="1">
    <location>
        <begin position="193"/>
        <end position="209"/>
    </location>
</feature>
<dbReference type="AlphaFoldDB" id="A0A8S1CDC8"/>
<dbReference type="Proteomes" id="UP000494165">
    <property type="component" value="Unassembled WGS sequence"/>
</dbReference>
<feature type="compositionally biased region" description="Basic and acidic residues" evidence="1">
    <location>
        <begin position="99"/>
        <end position="115"/>
    </location>
</feature>
<feature type="compositionally biased region" description="Basic and acidic residues" evidence="1">
    <location>
        <begin position="212"/>
        <end position="227"/>
    </location>
</feature>
<evidence type="ECO:0000313" key="3">
    <source>
        <dbReference type="Proteomes" id="UP000494165"/>
    </source>
</evidence>
<evidence type="ECO:0000256" key="1">
    <source>
        <dbReference type="SAM" id="MobiDB-lite"/>
    </source>
</evidence>
<sequence length="317" mass="35328">MSLVCLATPSKQLLEEEPAEDVEGLTKQLLACRAALRLQVQRSQQLVAAYNAKLHATNCKLKEAEELSQKRFAYLARAVMGAEASLRRKQKEIIQQLATRDEQISEQRTKIERLSQEPPKATPPPVPAPRKPLAPICNKPPTPYKPPGLTLSLPPQYKKKPALEKLEKLPEEENVQPQSNSAPSVPQECPSEPMQTSISPPSSTETASPDTPIDHFHDNFEEFHLDSENNSDENDEGILNRKSGDGAEKQQLVLKSLTQGSYEGFLEATGLSQKSILTPSRLNSHRSVIKPRDIKYRSKANRTFSNGSIKYWSGPYL</sequence>
<dbReference type="OrthoDB" id="6158299at2759"/>